<organism evidence="1 2">
    <name type="scientific">Symbiodinium necroappetens</name>
    <dbReference type="NCBI Taxonomy" id="1628268"/>
    <lineage>
        <taxon>Eukaryota</taxon>
        <taxon>Sar</taxon>
        <taxon>Alveolata</taxon>
        <taxon>Dinophyceae</taxon>
        <taxon>Suessiales</taxon>
        <taxon>Symbiodiniaceae</taxon>
        <taxon>Symbiodinium</taxon>
    </lineage>
</organism>
<feature type="non-terminal residue" evidence="1">
    <location>
        <position position="107"/>
    </location>
</feature>
<accession>A0A812ZHM9</accession>
<sequence>HMLLDDGLSTVCALQTLQAEWEVAQAKTCEDDEVAFVFDTRLVKVFTEGVFLEFVRYDTEQIEVRVAFQTGAHDVDNNKYQATSLYDMVRVVRLMKAKVNNNDYAQV</sequence>
<evidence type="ECO:0000313" key="2">
    <source>
        <dbReference type="Proteomes" id="UP000601435"/>
    </source>
</evidence>
<dbReference type="EMBL" id="CAJNJA010047619">
    <property type="protein sequence ID" value="CAE7825310.1"/>
    <property type="molecule type" value="Genomic_DNA"/>
</dbReference>
<name>A0A812ZHM9_9DINO</name>
<gene>
    <name evidence="1" type="ORF">SNEC2469_LOCUS24606</name>
</gene>
<dbReference type="Proteomes" id="UP000601435">
    <property type="component" value="Unassembled WGS sequence"/>
</dbReference>
<proteinExistence type="predicted"/>
<evidence type="ECO:0000313" key="1">
    <source>
        <dbReference type="EMBL" id="CAE7825310.1"/>
    </source>
</evidence>
<dbReference type="OrthoDB" id="423095at2759"/>
<dbReference type="AlphaFoldDB" id="A0A812ZHM9"/>
<comment type="caution">
    <text evidence="1">The sequence shown here is derived from an EMBL/GenBank/DDBJ whole genome shotgun (WGS) entry which is preliminary data.</text>
</comment>
<keyword evidence="2" id="KW-1185">Reference proteome</keyword>
<reference evidence="1" key="1">
    <citation type="submission" date="2021-02" db="EMBL/GenBank/DDBJ databases">
        <authorList>
            <person name="Dougan E. K."/>
            <person name="Rhodes N."/>
            <person name="Thang M."/>
            <person name="Chan C."/>
        </authorList>
    </citation>
    <scope>NUCLEOTIDE SEQUENCE</scope>
</reference>
<protein>
    <submittedName>
        <fullName evidence="1">Uncharacterized protein</fullName>
    </submittedName>
</protein>
<feature type="non-terminal residue" evidence="1">
    <location>
        <position position="1"/>
    </location>
</feature>